<evidence type="ECO:0000256" key="1">
    <source>
        <dbReference type="ARBA" id="ARBA00004141"/>
    </source>
</evidence>
<keyword evidence="4 7" id="KW-0812">Transmembrane</keyword>
<dbReference type="GO" id="GO:0005886">
    <property type="term" value="C:plasma membrane"/>
    <property type="evidence" value="ECO:0007669"/>
    <property type="project" value="TreeGrafter"/>
</dbReference>
<keyword evidence="3" id="KW-0813">Transport</keyword>
<proteinExistence type="inferred from homology"/>
<evidence type="ECO:0000256" key="4">
    <source>
        <dbReference type="ARBA" id="ARBA00022692"/>
    </source>
</evidence>
<feature type="transmembrane region" description="Helical" evidence="7">
    <location>
        <begin position="41"/>
        <end position="64"/>
    </location>
</feature>
<evidence type="ECO:0000256" key="2">
    <source>
        <dbReference type="ARBA" id="ARBA00005364"/>
    </source>
</evidence>
<protein>
    <submittedName>
        <fullName evidence="8">Uncharacterized protein</fullName>
    </submittedName>
</protein>
<dbReference type="AlphaFoldDB" id="A0A7R9E3D9"/>
<evidence type="ECO:0000313" key="8">
    <source>
        <dbReference type="EMBL" id="CAD7426652.1"/>
    </source>
</evidence>
<keyword evidence="5 7" id="KW-1133">Transmembrane helix</keyword>
<evidence type="ECO:0000256" key="5">
    <source>
        <dbReference type="ARBA" id="ARBA00022989"/>
    </source>
</evidence>
<reference evidence="8" key="1">
    <citation type="submission" date="2020-11" db="EMBL/GenBank/DDBJ databases">
        <authorList>
            <person name="Tran Van P."/>
        </authorList>
    </citation>
    <scope>NUCLEOTIDE SEQUENCE</scope>
</reference>
<comment type="subcellular location">
    <subcellularLocation>
        <location evidence="1">Membrane</location>
        <topology evidence="1">Multi-pass membrane protein</topology>
    </subcellularLocation>
</comment>
<dbReference type="InterPro" id="IPR004481">
    <property type="entry name" value="K/Na/Ca-exchanger"/>
</dbReference>
<evidence type="ECO:0000256" key="7">
    <source>
        <dbReference type="SAM" id="Phobius"/>
    </source>
</evidence>
<gene>
    <name evidence="8" type="ORF">TMSB3V08_LOCUS3528</name>
</gene>
<dbReference type="PANTHER" id="PTHR10846:SF73">
    <property type="entry name" value="SODIUM_CALCIUM EXCHANGER MEMBRANE REGION DOMAIN-CONTAINING PROTEIN"/>
    <property type="match status" value="1"/>
</dbReference>
<dbReference type="GO" id="GO:0005262">
    <property type="term" value="F:calcium channel activity"/>
    <property type="evidence" value="ECO:0007669"/>
    <property type="project" value="TreeGrafter"/>
</dbReference>
<name>A0A7R9E3D9_9NEOP</name>
<evidence type="ECO:0000256" key="3">
    <source>
        <dbReference type="ARBA" id="ARBA00022449"/>
    </source>
</evidence>
<evidence type="ECO:0000256" key="6">
    <source>
        <dbReference type="ARBA" id="ARBA00023136"/>
    </source>
</evidence>
<accession>A0A7R9E3D9</accession>
<keyword evidence="3" id="KW-0050">Antiport</keyword>
<dbReference type="PANTHER" id="PTHR10846">
    <property type="entry name" value="SODIUM/POTASSIUM/CALCIUM EXCHANGER"/>
    <property type="match status" value="1"/>
</dbReference>
<dbReference type="EMBL" id="OB793242">
    <property type="protein sequence ID" value="CAD7426652.1"/>
    <property type="molecule type" value="Genomic_DNA"/>
</dbReference>
<organism evidence="8">
    <name type="scientific">Timema monikensis</name>
    <dbReference type="NCBI Taxonomy" id="170555"/>
    <lineage>
        <taxon>Eukaryota</taxon>
        <taxon>Metazoa</taxon>
        <taxon>Ecdysozoa</taxon>
        <taxon>Arthropoda</taxon>
        <taxon>Hexapoda</taxon>
        <taxon>Insecta</taxon>
        <taxon>Pterygota</taxon>
        <taxon>Neoptera</taxon>
        <taxon>Polyneoptera</taxon>
        <taxon>Phasmatodea</taxon>
        <taxon>Timematodea</taxon>
        <taxon>Timematoidea</taxon>
        <taxon>Timematidae</taxon>
        <taxon>Timema</taxon>
    </lineage>
</organism>
<dbReference type="GO" id="GO:0006874">
    <property type="term" value="P:intracellular calcium ion homeostasis"/>
    <property type="evidence" value="ECO:0007669"/>
    <property type="project" value="TreeGrafter"/>
</dbReference>
<comment type="similarity">
    <text evidence="2">Belongs to the Ca(2+):cation antiporter (CaCA) (TC 2.A.19) family. SLC24A subfamily.</text>
</comment>
<dbReference type="GO" id="GO:0008273">
    <property type="term" value="F:calcium, potassium:sodium antiporter activity"/>
    <property type="evidence" value="ECO:0007669"/>
    <property type="project" value="TreeGrafter"/>
</dbReference>
<keyword evidence="6 7" id="KW-0472">Membrane</keyword>
<sequence length="117" mass="13078">MVKSGIAFRKLLWQDGNCTPPAILDFPPDLFTPEQRRAGAAVLHGVLACYLFVLLAIVCDDYFVPSIKRMCSSKSRSNSPRLDPSRLYVQQLIWNGVNSAMRGQNKELLELKVVALV</sequence>